<evidence type="ECO:0000259" key="1">
    <source>
        <dbReference type="Pfam" id="PF04480"/>
    </source>
</evidence>
<evidence type="ECO:0000313" key="3">
    <source>
        <dbReference type="Proteomes" id="UP000283946"/>
    </source>
</evidence>
<evidence type="ECO:0000313" key="2">
    <source>
        <dbReference type="EMBL" id="AZZ56719.1"/>
    </source>
</evidence>
<dbReference type="Pfam" id="PF04480">
    <property type="entry name" value="DUF559"/>
    <property type="match status" value="1"/>
</dbReference>
<name>A0AAD1AEG2_9MICO</name>
<reference evidence="2 3" key="1">
    <citation type="submission" date="2018-03" db="EMBL/GenBank/DDBJ databases">
        <title>Bacteriophage NCPPB3778 and a type I-E CRISPR drive the evolution of the US Biological Select Agent, Rathayibacter toxicus.</title>
        <authorList>
            <person name="Davis E.W.II."/>
            <person name="Tabima J.F."/>
            <person name="Weisberg A.J."/>
            <person name="Dantas Lopes L."/>
            <person name="Wiseman M.S."/>
            <person name="Wiseman M.S."/>
            <person name="Pupko T."/>
            <person name="Belcher M.S."/>
            <person name="Sechler A.J."/>
            <person name="Tancos M.A."/>
            <person name="Schroeder B.K."/>
            <person name="Murray T.D."/>
            <person name="Luster D.G."/>
            <person name="Schneider W.L."/>
            <person name="Rogers E."/>
            <person name="Andreote F.D."/>
            <person name="Grunwald N.J."/>
            <person name="Putnam M.L."/>
            <person name="Chang J.H."/>
        </authorList>
    </citation>
    <scope>NUCLEOTIDE SEQUENCE [LARGE SCALE GENOMIC DNA]</scope>
    <source>
        <strain evidence="2 3">NCCPB 2253</strain>
    </source>
</reference>
<sequence length="283" mass="30978">MLEQIRDRGAMDIEAELMRRGGIARRAALVATGATVRELNAAVVTGRLVRGRRGWYAAPNLPSEALTAFRLGGRLAATDAARSHGLWVLRSTQLHIHVGPHAARVAAPRGIRLHWDPAHPGDEPLRVSPIHALLQLGRVLGEEDLLVALESALEKRILGPDDLADLRSACPQRLHALLAFARNDSQSGVETLARWRLHVVGVVARTQVHVPGVGRVDLLIGRTLIVELDGRSTHEFENDRHRDLNATVDGYVTLRFSATQVLTRWPDVERAILAAIGHGLHVL</sequence>
<organism evidence="2 3">
    <name type="scientific">Rathayibacter iranicus</name>
    <dbReference type="NCBI Taxonomy" id="59737"/>
    <lineage>
        <taxon>Bacteria</taxon>
        <taxon>Bacillati</taxon>
        <taxon>Actinomycetota</taxon>
        <taxon>Actinomycetes</taxon>
        <taxon>Micrococcales</taxon>
        <taxon>Microbacteriaceae</taxon>
        <taxon>Rathayibacter</taxon>
    </lineage>
</organism>
<protein>
    <submittedName>
        <fullName evidence="2">DUF559 domain-containing protein</fullName>
    </submittedName>
</protein>
<accession>A0AAD1AEG2</accession>
<gene>
    <name evidence="2" type="ORF">C7V51_13155</name>
</gene>
<dbReference type="EMBL" id="CP028130">
    <property type="protein sequence ID" value="AZZ56719.1"/>
    <property type="molecule type" value="Genomic_DNA"/>
</dbReference>
<dbReference type="AlphaFoldDB" id="A0AAD1AEG2"/>
<dbReference type="InterPro" id="IPR007569">
    <property type="entry name" value="DUF559"/>
</dbReference>
<feature type="domain" description="DUF559" evidence="1">
    <location>
        <begin position="223"/>
        <end position="276"/>
    </location>
</feature>
<dbReference type="KEGG" id="ria:C7V51_13155"/>
<proteinExistence type="predicted"/>
<dbReference type="Proteomes" id="UP000283946">
    <property type="component" value="Chromosome"/>
</dbReference>